<name>A0AA39GGC5_SARSR</name>
<evidence type="ECO:0000313" key="5">
    <source>
        <dbReference type="Proteomes" id="UP001175261"/>
    </source>
</evidence>
<feature type="compositionally biased region" description="Low complexity" evidence="1">
    <location>
        <begin position="235"/>
        <end position="249"/>
    </location>
</feature>
<accession>A0AA39GGC5</accession>
<evidence type="ECO:0000256" key="2">
    <source>
        <dbReference type="SAM" id="Phobius"/>
    </source>
</evidence>
<dbReference type="AlphaFoldDB" id="A0AA39GGC5"/>
<feature type="region of interest" description="Disordered" evidence="1">
    <location>
        <begin position="316"/>
        <end position="373"/>
    </location>
</feature>
<keyword evidence="5" id="KW-1185">Reference proteome</keyword>
<dbReference type="Proteomes" id="UP001175261">
    <property type="component" value="Unassembled WGS sequence"/>
</dbReference>
<dbReference type="Pfam" id="PF13349">
    <property type="entry name" value="DUF4097"/>
    <property type="match status" value="1"/>
</dbReference>
<evidence type="ECO:0000313" key="4">
    <source>
        <dbReference type="EMBL" id="KAK0386843.1"/>
    </source>
</evidence>
<dbReference type="EMBL" id="JAPDFR010000004">
    <property type="protein sequence ID" value="KAK0386843.1"/>
    <property type="molecule type" value="Genomic_DNA"/>
</dbReference>
<evidence type="ECO:0000259" key="3">
    <source>
        <dbReference type="Pfam" id="PF13349"/>
    </source>
</evidence>
<feature type="compositionally biased region" description="Basic and acidic residues" evidence="1">
    <location>
        <begin position="342"/>
        <end position="359"/>
    </location>
</feature>
<keyword evidence="2" id="KW-0812">Transmembrane</keyword>
<feature type="transmembrane region" description="Helical" evidence="2">
    <location>
        <begin position="296"/>
        <end position="315"/>
    </location>
</feature>
<comment type="caution">
    <text evidence="4">The sequence shown here is derived from an EMBL/GenBank/DDBJ whole genome shotgun (WGS) entry which is preliminary data.</text>
</comment>
<gene>
    <name evidence="4" type="ORF">NLU13_5156</name>
</gene>
<proteinExistence type="predicted"/>
<protein>
    <recommendedName>
        <fullName evidence="3">DUF4097 domain-containing protein</fullName>
    </recommendedName>
</protein>
<feature type="region of interest" description="Disordered" evidence="1">
    <location>
        <begin position="1"/>
        <end position="275"/>
    </location>
</feature>
<sequence>MPVPYSDNLYSALDDEDDDDSYAQSTGQASSSVVNPVSRPNATEAEGPGSHADDEALSPSDGYFHASDAVAYDPTARRHSSNVPLVPNVLVEDPTLRNDDRDTKTREAEYERRLSNMAALQQQAHPNPLQQSPSASSSRPRHSHRRSIEEDDDRAYLHDNGEASIQSPGHVQPQQPQPGPHPNTQTSTLFQQQHFEAPPAYTPSPTTPSQPSQSEQTPSSPLSISSAGIGYQTFGSPPSSAGPSMGLPSEHQRLLPHNREPESMGGQPGDQPPRTFWRRLRRAFTVTDARRKLTRVLKWLVITVILLAIFSGLSISGTHHPKDPIKTPEGGVKDPNPNPDPAKPDDPRKPARPPIKDPGDVPGQLTWKPRPYCRTPERELRMQASYDVRYGGSQSVTIVQKEADDEGSSWNHRPQVEGEVILQRAPDAQPHGSIRIEILTNDEDLEVKISGPDEQHLEVTTSRRVNWKYTLSPCIQMRMTLSAPAGSALENLIVNTTQLNIDVTKGLEIGVEHETLLRSISGNINTPAQKVSLEGAAERKSAPYVISNRRTIIETISGDVKGWFALNDLLKITSASGDITLDVDPKAVDPQNPAKAELKVVTASGDIDIREPISAGRAEETGSSSSEFPGRDYHVDIATASGSITTSLAFSSYANIRSQSGDLELTLWPVLDPSDKSQSSLNTNTKSGQMKLELLEPLWTGIIKPQDQRFEEPAEGGDGVEEPRDGEDPWVIIHPHDAISIESDAHTKRDNGGKRALGNLLSRHGTISGDVRIRYPQSWEGNLLVETISGSQRVRGQGLDVYDVGTPLMKTVSGRKGNGSSDLKIVTVSGNEDVLVGREPS</sequence>
<feature type="compositionally biased region" description="Low complexity" evidence="1">
    <location>
        <begin position="209"/>
        <end position="221"/>
    </location>
</feature>
<organism evidence="4 5">
    <name type="scientific">Sarocladium strictum</name>
    <name type="common">Black bundle disease fungus</name>
    <name type="synonym">Acremonium strictum</name>
    <dbReference type="NCBI Taxonomy" id="5046"/>
    <lineage>
        <taxon>Eukaryota</taxon>
        <taxon>Fungi</taxon>
        <taxon>Dikarya</taxon>
        <taxon>Ascomycota</taxon>
        <taxon>Pezizomycotina</taxon>
        <taxon>Sordariomycetes</taxon>
        <taxon>Hypocreomycetidae</taxon>
        <taxon>Hypocreales</taxon>
        <taxon>Sarocladiaceae</taxon>
        <taxon>Sarocladium</taxon>
    </lineage>
</organism>
<feature type="compositionally biased region" description="Basic and acidic residues" evidence="1">
    <location>
        <begin position="250"/>
        <end position="262"/>
    </location>
</feature>
<keyword evidence="2" id="KW-0472">Membrane</keyword>
<feature type="domain" description="DUF4097" evidence="3">
    <location>
        <begin position="434"/>
        <end position="691"/>
    </location>
</feature>
<feature type="compositionally biased region" description="Basic and acidic residues" evidence="1">
    <location>
        <begin position="94"/>
        <end position="114"/>
    </location>
</feature>
<feature type="compositionally biased region" description="Polar residues" evidence="1">
    <location>
        <begin position="118"/>
        <end position="131"/>
    </location>
</feature>
<reference evidence="4" key="1">
    <citation type="submission" date="2022-10" db="EMBL/GenBank/DDBJ databases">
        <title>Determination and structural analysis of whole genome sequence of Sarocladium strictum F4-1.</title>
        <authorList>
            <person name="Hu L."/>
            <person name="Jiang Y."/>
        </authorList>
    </citation>
    <scope>NUCLEOTIDE SEQUENCE</scope>
    <source>
        <strain evidence="4">F4-1</strain>
    </source>
</reference>
<feature type="compositionally biased region" description="Low complexity" evidence="1">
    <location>
        <begin position="30"/>
        <end position="41"/>
    </location>
</feature>
<dbReference type="InterPro" id="IPR025164">
    <property type="entry name" value="Toastrack_DUF4097"/>
</dbReference>
<evidence type="ECO:0000256" key="1">
    <source>
        <dbReference type="SAM" id="MobiDB-lite"/>
    </source>
</evidence>
<keyword evidence="2" id="KW-1133">Transmembrane helix</keyword>